<feature type="transmembrane region" description="Helical" evidence="5">
    <location>
        <begin position="20"/>
        <end position="37"/>
    </location>
</feature>
<keyword evidence="3 5" id="KW-1133">Transmembrane helix</keyword>
<dbReference type="PANTHER" id="PTHR12560">
    <property type="entry name" value="LONGEVITY ASSURANCE FACTOR 1 LAG1"/>
    <property type="match status" value="1"/>
</dbReference>
<dbReference type="SMART" id="SM00724">
    <property type="entry name" value="TLC"/>
    <property type="match status" value="1"/>
</dbReference>
<protein>
    <recommendedName>
        <fullName evidence="6">TLC domain-containing protein</fullName>
    </recommendedName>
</protein>
<accession>A0A2N9F3Q6</accession>
<evidence type="ECO:0000259" key="6">
    <source>
        <dbReference type="SMART" id="SM00724"/>
    </source>
</evidence>
<comment type="subcellular location">
    <subcellularLocation>
        <location evidence="1">Endoplasmic reticulum membrane</location>
        <topology evidence="1">Multi-pass membrane protein</topology>
    </subcellularLocation>
</comment>
<evidence type="ECO:0000256" key="4">
    <source>
        <dbReference type="ARBA" id="ARBA00023136"/>
    </source>
</evidence>
<keyword evidence="2 5" id="KW-0812">Transmembrane</keyword>
<dbReference type="Pfam" id="PF03798">
    <property type="entry name" value="TRAM_LAG1_CLN8"/>
    <property type="match status" value="1"/>
</dbReference>
<dbReference type="GO" id="GO:0005789">
    <property type="term" value="C:endoplasmic reticulum membrane"/>
    <property type="evidence" value="ECO:0007669"/>
    <property type="project" value="UniProtKB-SubCell"/>
</dbReference>
<evidence type="ECO:0000256" key="5">
    <source>
        <dbReference type="SAM" id="Phobius"/>
    </source>
</evidence>
<dbReference type="AlphaFoldDB" id="A0A2N9F3Q6"/>
<gene>
    <name evidence="7" type="ORF">FSB_LOCUS9640</name>
</gene>
<sequence length="182" mass="21423">MGLTGWIDWEQESYPLPKDLVFVPLFALFFPSLRLFLDRYVFENLARQLIFGKRHAELDLETHDKKKKVNKFKESAWKCVYYLSAELMALSVSYDEPWFTNTKKFWVGPGDQVWPDQKTKFARVGSIILALHEGSDVILEIAKMSKYSGFEGIASICFVIFVLSWTILRLIYYPFWILWSTR</sequence>
<dbReference type="PANTHER" id="PTHR12560:SF51">
    <property type="entry name" value="ASC1-LIKE PROTEIN ISOFORM X2"/>
    <property type="match status" value="1"/>
</dbReference>
<evidence type="ECO:0000256" key="1">
    <source>
        <dbReference type="ARBA" id="ARBA00004477"/>
    </source>
</evidence>
<feature type="domain" description="TLC" evidence="6">
    <location>
        <begin position="70"/>
        <end position="182"/>
    </location>
</feature>
<feature type="transmembrane region" description="Helical" evidence="5">
    <location>
        <begin position="153"/>
        <end position="179"/>
    </location>
</feature>
<evidence type="ECO:0000256" key="2">
    <source>
        <dbReference type="ARBA" id="ARBA00022692"/>
    </source>
</evidence>
<name>A0A2N9F3Q6_FAGSY</name>
<organism evidence="7">
    <name type="scientific">Fagus sylvatica</name>
    <name type="common">Beechnut</name>
    <dbReference type="NCBI Taxonomy" id="28930"/>
    <lineage>
        <taxon>Eukaryota</taxon>
        <taxon>Viridiplantae</taxon>
        <taxon>Streptophyta</taxon>
        <taxon>Embryophyta</taxon>
        <taxon>Tracheophyta</taxon>
        <taxon>Spermatophyta</taxon>
        <taxon>Magnoliopsida</taxon>
        <taxon>eudicotyledons</taxon>
        <taxon>Gunneridae</taxon>
        <taxon>Pentapetalae</taxon>
        <taxon>rosids</taxon>
        <taxon>fabids</taxon>
        <taxon>Fagales</taxon>
        <taxon>Fagaceae</taxon>
        <taxon>Fagus</taxon>
    </lineage>
</organism>
<dbReference type="GO" id="GO:0050291">
    <property type="term" value="F:sphingosine N-acyltransferase activity"/>
    <property type="evidence" value="ECO:0007669"/>
    <property type="project" value="InterPro"/>
</dbReference>
<dbReference type="InterPro" id="IPR016439">
    <property type="entry name" value="Lag1/Lac1-like"/>
</dbReference>
<evidence type="ECO:0000256" key="3">
    <source>
        <dbReference type="ARBA" id="ARBA00022989"/>
    </source>
</evidence>
<dbReference type="GO" id="GO:0046513">
    <property type="term" value="P:ceramide biosynthetic process"/>
    <property type="evidence" value="ECO:0007669"/>
    <property type="project" value="InterPro"/>
</dbReference>
<dbReference type="EMBL" id="OIVN01000535">
    <property type="protein sequence ID" value="SPC81758.1"/>
    <property type="molecule type" value="Genomic_DNA"/>
</dbReference>
<evidence type="ECO:0000313" key="7">
    <source>
        <dbReference type="EMBL" id="SPC81758.1"/>
    </source>
</evidence>
<dbReference type="InterPro" id="IPR006634">
    <property type="entry name" value="TLC-dom"/>
</dbReference>
<keyword evidence="4 5" id="KW-0472">Membrane</keyword>
<reference evidence="7" key="1">
    <citation type="submission" date="2018-02" db="EMBL/GenBank/DDBJ databases">
        <authorList>
            <person name="Cohen D.B."/>
            <person name="Kent A.D."/>
        </authorList>
    </citation>
    <scope>NUCLEOTIDE SEQUENCE</scope>
</reference>
<proteinExistence type="predicted"/>